<dbReference type="CDD" id="cd06562">
    <property type="entry name" value="GH20_HexA_HexB-like"/>
    <property type="match status" value="1"/>
</dbReference>
<dbReference type="GO" id="GO:0005764">
    <property type="term" value="C:lysosome"/>
    <property type="evidence" value="ECO:0007669"/>
    <property type="project" value="TreeGrafter"/>
</dbReference>
<comment type="catalytic activity">
    <reaction evidence="1 7">
        <text>Hydrolysis of terminal non-reducing N-acetyl-D-hexosamine residues in N-acetyl-beta-D-hexosaminides.</text>
        <dbReference type="EC" id="3.2.1.52"/>
    </reaction>
</comment>
<dbReference type="GO" id="GO:0016020">
    <property type="term" value="C:membrane"/>
    <property type="evidence" value="ECO:0007669"/>
    <property type="project" value="TreeGrafter"/>
</dbReference>
<dbReference type="GO" id="GO:0004563">
    <property type="term" value="F:beta-N-acetylhexosaminidase activity"/>
    <property type="evidence" value="ECO:0007669"/>
    <property type="project" value="UniProtKB-EC"/>
</dbReference>
<evidence type="ECO:0000256" key="3">
    <source>
        <dbReference type="ARBA" id="ARBA00022729"/>
    </source>
</evidence>
<evidence type="ECO:0000256" key="8">
    <source>
        <dbReference type="PIRSR" id="PIRSR001093-1"/>
    </source>
</evidence>
<keyword evidence="5" id="KW-0325">Glycoprotein</keyword>
<evidence type="ECO:0000256" key="9">
    <source>
        <dbReference type="PIRSR" id="PIRSR001093-2"/>
    </source>
</evidence>
<evidence type="ECO:0000256" key="4">
    <source>
        <dbReference type="ARBA" id="ARBA00022801"/>
    </source>
</evidence>
<dbReference type="PIRSF" id="PIRSF001093">
    <property type="entry name" value="B-hxosamndse_ab_euk"/>
    <property type="match status" value="1"/>
</dbReference>
<dbReference type="InterPro" id="IPR015883">
    <property type="entry name" value="Glyco_hydro_20_cat"/>
</dbReference>
<accession>A0A5E4MSY0</accession>
<dbReference type="PRINTS" id="PR00738">
    <property type="entry name" value="GLHYDRLASE20"/>
</dbReference>
<dbReference type="InterPro" id="IPR017853">
    <property type="entry name" value="GH"/>
</dbReference>
<evidence type="ECO:0000256" key="6">
    <source>
        <dbReference type="ARBA" id="ARBA00023295"/>
    </source>
</evidence>
<dbReference type="EMBL" id="CABPRJ010000970">
    <property type="protein sequence ID" value="VVC33522.1"/>
    <property type="molecule type" value="Genomic_DNA"/>
</dbReference>
<keyword evidence="3" id="KW-0732">Signal</keyword>
<dbReference type="InterPro" id="IPR029018">
    <property type="entry name" value="Hex-like_dom2"/>
</dbReference>
<dbReference type="AlphaFoldDB" id="A0A5E4MSY0"/>
<reference evidence="12 13" key="1">
    <citation type="submission" date="2019-08" db="EMBL/GenBank/DDBJ databases">
        <authorList>
            <person name="Alioto T."/>
            <person name="Alioto T."/>
            <person name="Gomez Garrido J."/>
        </authorList>
    </citation>
    <scope>NUCLEOTIDE SEQUENCE [LARGE SCALE GENOMIC DNA]</scope>
</reference>
<dbReference type="InterPro" id="IPR025705">
    <property type="entry name" value="Beta_hexosaminidase_sua/sub"/>
</dbReference>
<dbReference type="InterPro" id="IPR029019">
    <property type="entry name" value="HEX_eukaryotic_N"/>
</dbReference>
<dbReference type="GO" id="GO:0005975">
    <property type="term" value="P:carbohydrate metabolic process"/>
    <property type="evidence" value="ECO:0007669"/>
    <property type="project" value="InterPro"/>
</dbReference>
<feature type="active site" description="Proton donor" evidence="8">
    <location>
        <position position="313"/>
    </location>
</feature>
<dbReference type="PANTHER" id="PTHR22600">
    <property type="entry name" value="BETA-HEXOSAMINIDASE"/>
    <property type="match status" value="1"/>
</dbReference>
<keyword evidence="9" id="KW-1015">Disulfide bond</keyword>
<proteinExistence type="inferred from homology"/>
<dbReference type="Proteomes" id="UP000325440">
    <property type="component" value="Unassembled WGS sequence"/>
</dbReference>
<dbReference type="EC" id="3.2.1.52" evidence="7"/>
<dbReference type="PANTHER" id="PTHR22600:SF21">
    <property type="entry name" value="BETA-HEXOSAMINIDASE A"/>
    <property type="match status" value="1"/>
</dbReference>
<evidence type="ECO:0000313" key="12">
    <source>
        <dbReference type="EMBL" id="VVC33522.1"/>
    </source>
</evidence>
<feature type="domain" description="Beta-hexosaminidase eukaryotic type N-terminal" evidence="11">
    <location>
        <begin position="16"/>
        <end position="135"/>
    </location>
</feature>
<dbReference type="GO" id="GO:0006689">
    <property type="term" value="P:ganglioside catabolic process"/>
    <property type="evidence" value="ECO:0007669"/>
    <property type="project" value="TreeGrafter"/>
</dbReference>
<feature type="disulfide bond" evidence="9">
    <location>
        <begin position="46"/>
        <end position="94"/>
    </location>
</feature>
<dbReference type="GO" id="GO:0030203">
    <property type="term" value="P:glycosaminoglycan metabolic process"/>
    <property type="evidence" value="ECO:0007669"/>
    <property type="project" value="TreeGrafter"/>
</dbReference>
<gene>
    <name evidence="12" type="ORF">CINCED_3A023777</name>
</gene>
<dbReference type="SUPFAM" id="SSF55545">
    <property type="entry name" value="beta-N-acetylhexosaminidase-like domain"/>
    <property type="match status" value="1"/>
</dbReference>
<evidence type="ECO:0000256" key="5">
    <source>
        <dbReference type="ARBA" id="ARBA00023180"/>
    </source>
</evidence>
<comment type="similarity">
    <text evidence="2 7">Belongs to the glycosyl hydrolase 20 family.</text>
</comment>
<organism evidence="12 13">
    <name type="scientific">Cinara cedri</name>
    <dbReference type="NCBI Taxonomy" id="506608"/>
    <lineage>
        <taxon>Eukaryota</taxon>
        <taxon>Metazoa</taxon>
        <taxon>Ecdysozoa</taxon>
        <taxon>Arthropoda</taxon>
        <taxon>Hexapoda</taxon>
        <taxon>Insecta</taxon>
        <taxon>Pterygota</taxon>
        <taxon>Neoptera</taxon>
        <taxon>Paraneoptera</taxon>
        <taxon>Hemiptera</taxon>
        <taxon>Sternorrhyncha</taxon>
        <taxon>Aphidomorpha</taxon>
        <taxon>Aphidoidea</taxon>
        <taxon>Aphididae</taxon>
        <taxon>Lachninae</taxon>
        <taxon>Cinara</taxon>
    </lineage>
</organism>
<evidence type="ECO:0000256" key="7">
    <source>
        <dbReference type="PIRNR" id="PIRNR001093"/>
    </source>
</evidence>
<dbReference type="Pfam" id="PF00728">
    <property type="entry name" value="Glyco_hydro_20"/>
    <property type="match status" value="1"/>
</dbReference>
<keyword evidence="13" id="KW-1185">Reference proteome</keyword>
<evidence type="ECO:0000259" key="10">
    <source>
        <dbReference type="Pfam" id="PF00728"/>
    </source>
</evidence>
<feature type="disulfide bond" evidence="9">
    <location>
        <begin position="268"/>
        <end position="318"/>
    </location>
</feature>
<dbReference type="Gene3D" id="3.20.20.80">
    <property type="entry name" value="Glycosidases"/>
    <property type="match status" value="1"/>
</dbReference>
<evidence type="ECO:0000256" key="2">
    <source>
        <dbReference type="ARBA" id="ARBA00006285"/>
    </source>
</evidence>
<keyword evidence="6 7" id="KW-0326">Glycosidase</keyword>
<dbReference type="SUPFAM" id="SSF51445">
    <property type="entry name" value="(Trans)glycosidases"/>
    <property type="match status" value="1"/>
</dbReference>
<evidence type="ECO:0000259" key="11">
    <source>
        <dbReference type="Pfam" id="PF14845"/>
    </source>
</evidence>
<evidence type="ECO:0000256" key="1">
    <source>
        <dbReference type="ARBA" id="ARBA00001231"/>
    </source>
</evidence>
<dbReference type="Pfam" id="PF14845">
    <property type="entry name" value="Glycohydro_20b2"/>
    <property type="match status" value="1"/>
</dbReference>
<dbReference type="OrthoDB" id="428480at2759"/>
<sequence length="506" mass="58191">MSLVNSSNIKMTNGQVWPKPRLQHSYDQYLKLKPDNFHFQVTGYSCDILDIQLKRYKRMLFLKAINNNEYLNSLSMNFTNEPMKMLNVLLLNPCEDYPSLNMDEKYEISINDTNGILLANSIWGILRGLETFSQLVTLDKDGSTFVIRCTSITDYPKFSHRGFLLDTSRHFYPVKSILDTLDAMSYSKLNVFHWHIVDDHSFPFQSRAFPNLSKKGAYGHSAIYTINDVKLIIEHAKILGIRVIPEFDTPGHASSWRLGGIPSLLINCSNNIDPNNFGPIDPTVQENYDFIRTLFTEVGEVFKDQYLHLGGDEVVTACWSNDKRVQAFMQNNNISNITELESYYFKNIFNITRTLETVPIVWEEVFDENIRLDPNVVVQIWKNDFNETLQKVLESGHPVLLSSCWYLNYIQYGANWMNYYSCDPSNTTTNRSDLILGGEACMWSEFVDDTNVLPFSWPSGCAVAEVLWSHVLNKTEAAARLEEHVCRMKRRGIPARPANGPNYCSY</sequence>
<dbReference type="Gene3D" id="3.30.379.10">
    <property type="entry name" value="Chitobiase/beta-hexosaminidase domain 2-like"/>
    <property type="match status" value="1"/>
</dbReference>
<protein>
    <recommendedName>
        <fullName evidence="7">Beta-hexosaminidase</fullName>
        <ecNumber evidence="7">3.2.1.52</ecNumber>
    </recommendedName>
</protein>
<feature type="domain" description="Glycoside hydrolase family 20 catalytic" evidence="10">
    <location>
        <begin position="158"/>
        <end position="470"/>
    </location>
</feature>
<dbReference type="FunFam" id="3.20.20.80:FF:000063">
    <property type="entry name" value="Beta-hexosaminidase"/>
    <property type="match status" value="1"/>
</dbReference>
<name>A0A5E4MSY0_9HEMI</name>
<evidence type="ECO:0000313" key="13">
    <source>
        <dbReference type="Proteomes" id="UP000325440"/>
    </source>
</evidence>
<keyword evidence="4 7" id="KW-0378">Hydrolase</keyword>
<feature type="disulfide bond" evidence="9">
    <location>
        <begin position="486"/>
        <end position="504"/>
    </location>
</feature>